<evidence type="ECO:0000313" key="3">
    <source>
        <dbReference type="Proteomes" id="UP001596500"/>
    </source>
</evidence>
<feature type="transmembrane region" description="Helical" evidence="1">
    <location>
        <begin position="33"/>
        <end position="51"/>
    </location>
</feature>
<gene>
    <name evidence="2" type="ORF">ACFQNG_09875</name>
</gene>
<evidence type="ECO:0000313" key="2">
    <source>
        <dbReference type="EMBL" id="MFC7441461.1"/>
    </source>
</evidence>
<organism evidence="2 3">
    <name type="scientific">Laceyella putida</name>
    <dbReference type="NCBI Taxonomy" id="110101"/>
    <lineage>
        <taxon>Bacteria</taxon>
        <taxon>Bacillati</taxon>
        <taxon>Bacillota</taxon>
        <taxon>Bacilli</taxon>
        <taxon>Bacillales</taxon>
        <taxon>Thermoactinomycetaceae</taxon>
        <taxon>Laceyella</taxon>
    </lineage>
</organism>
<dbReference type="Proteomes" id="UP001596500">
    <property type="component" value="Unassembled WGS sequence"/>
</dbReference>
<keyword evidence="1" id="KW-0812">Transmembrane</keyword>
<reference evidence="3" key="1">
    <citation type="journal article" date="2019" name="Int. J. Syst. Evol. Microbiol.">
        <title>The Global Catalogue of Microorganisms (GCM) 10K type strain sequencing project: providing services to taxonomists for standard genome sequencing and annotation.</title>
        <authorList>
            <consortium name="The Broad Institute Genomics Platform"/>
            <consortium name="The Broad Institute Genome Sequencing Center for Infectious Disease"/>
            <person name="Wu L."/>
            <person name="Ma J."/>
        </authorList>
    </citation>
    <scope>NUCLEOTIDE SEQUENCE [LARGE SCALE GENOMIC DNA]</scope>
    <source>
        <strain evidence="3">CGMCC 1.12942</strain>
    </source>
</reference>
<evidence type="ECO:0000256" key="1">
    <source>
        <dbReference type="SAM" id="Phobius"/>
    </source>
</evidence>
<keyword evidence="3" id="KW-1185">Reference proteome</keyword>
<name>A0ABW2RKF0_9BACL</name>
<dbReference type="EMBL" id="JBHTBW010000023">
    <property type="protein sequence ID" value="MFC7441461.1"/>
    <property type="molecule type" value="Genomic_DNA"/>
</dbReference>
<proteinExistence type="predicted"/>
<keyword evidence="1" id="KW-1133">Transmembrane helix</keyword>
<sequence length="53" mass="6254">MLLLLFQIALVFILVHAVITAYQLFRAQNWFEFVYQLAIAVAALYFLFNQFPI</sequence>
<dbReference type="RefSeq" id="WP_379864757.1">
    <property type="nucleotide sequence ID" value="NZ_JBHTBW010000023.1"/>
</dbReference>
<comment type="caution">
    <text evidence="2">The sequence shown here is derived from an EMBL/GenBank/DDBJ whole genome shotgun (WGS) entry which is preliminary data.</text>
</comment>
<keyword evidence="1" id="KW-0472">Membrane</keyword>
<protein>
    <submittedName>
        <fullName evidence="2">Uncharacterized protein</fullName>
    </submittedName>
</protein>
<accession>A0ABW2RKF0</accession>